<dbReference type="PANTHER" id="PTHR46401:SF2">
    <property type="entry name" value="GLYCOSYLTRANSFERASE WBBK-RELATED"/>
    <property type="match status" value="1"/>
</dbReference>
<organism evidence="2 3">
    <name type="scientific">Rhodococcus coprophilus</name>
    <dbReference type="NCBI Taxonomy" id="38310"/>
    <lineage>
        <taxon>Bacteria</taxon>
        <taxon>Bacillati</taxon>
        <taxon>Actinomycetota</taxon>
        <taxon>Actinomycetes</taxon>
        <taxon>Mycobacteriales</taxon>
        <taxon>Nocardiaceae</taxon>
        <taxon>Rhodococcus</taxon>
    </lineage>
</organism>
<dbReference type="Pfam" id="PF13692">
    <property type="entry name" value="Glyco_trans_1_4"/>
    <property type="match status" value="1"/>
</dbReference>
<proteinExistence type="predicted"/>
<reference evidence="2 3" key="1">
    <citation type="submission" date="2018-06" db="EMBL/GenBank/DDBJ databases">
        <authorList>
            <consortium name="Pathogen Informatics"/>
            <person name="Doyle S."/>
        </authorList>
    </citation>
    <scope>NUCLEOTIDE SEQUENCE [LARGE SCALE GENOMIC DNA]</scope>
    <source>
        <strain evidence="2 3">NCTC10994</strain>
    </source>
</reference>
<dbReference type="GO" id="GO:0009103">
    <property type="term" value="P:lipopolysaccharide biosynthetic process"/>
    <property type="evidence" value="ECO:0007669"/>
    <property type="project" value="TreeGrafter"/>
</dbReference>
<gene>
    <name evidence="2" type="ORF">NCTC10994_03247</name>
</gene>
<keyword evidence="1 2" id="KW-0808">Transferase</keyword>
<dbReference type="KEGG" id="rcr:NCTC10994_03247"/>
<evidence type="ECO:0000256" key="1">
    <source>
        <dbReference type="ARBA" id="ARBA00022679"/>
    </source>
</evidence>
<dbReference type="RefSeq" id="WP_169848921.1">
    <property type="nucleotide sequence ID" value="NZ_JAFBBL010000001.1"/>
</dbReference>
<protein>
    <submittedName>
        <fullName evidence="2">Glycosyltransferase</fullName>
    </submittedName>
</protein>
<evidence type="ECO:0000313" key="2">
    <source>
        <dbReference type="EMBL" id="SQI36115.1"/>
    </source>
</evidence>
<dbReference type="Proteomes" id="UP000249091">
    <property type="component" value="Chromosome 1"/>
</dbReference>
<keyword evidence="3" id="KW-1185">Reference proteome</keyword>
<accession>A0A2X4X8V3</accession>
<name>A0A2X4X8V3_9NOCA</name>
<sequence length="349" mass="38613">MTRIGLDVGALVQPGGDRGLGRYTVEIRAAAQKIRGVEVVPIATSHCRVPATPFLDHVRTLGQLRKVSLFHSTTVTHLPLIKTRPWVCSIQDIIPLDLDGYTKRGVKTDFYHSQATRCDVVVANSNYTANRIADRLGVAPEKIVTAPIPVSAAFRRGPSGQADGPVAYACALVDQRSRDDRKRYHWIQQIAKQLRKSEIQVRIAGRGIRAHEFPDCTVVGELSDEGLRDLYSASICFIYPSAYEGQGLPPIEAMACGCPVLAFRNTSVEEMVGLEEFLVDDPMPWAEQDLVGSMPRDAVCHFSDKVVNLAEDRTRRSEYRRIALVQARKLSERTLAEALSRSYRLASGA</sequence>
<dbReference type="AlphaFoldDB" id="A0A2X4X8V3"/>
<dbReference type="EMBL" id="LS483468">
    <property type="protein sequence ID" value="SQI36115.1"/>
    <property type="molecule type" value="Genomic_DNA"/>
</dbReference>
<dbReference type="STRING" id="1219011.GCA_001895045_03485"/>
<dbReference type="GO" id="GO:0016757">
    <property type="term" value="F:glycosyltransferase activity"/>
    <property type="evidence" value="ECO:0007669"/>
    <property type="project" value="TreeGrafter"/>
</dbReference>
<dbReference type="SUPFAM" id="SSF53756">
    <property type="entry name" value="UDP-Glycosyltransferase/glycogen phosphorylase"/>
    <property type="match status" value="1"/>
</dbReference>
<dbReference type="Gene3D" id="3.40.50.2000">
    <property type="entry name" value="Glycogen Phosphorylase B"/>
    <property type="match status" value="1"/>
</dbReference>
<evidence type="ECO:0000313" key="3">
    <source>
        <dbReference type="Proteomes" id="UP000249091"/>
    </source>
</evidence>
<dbReference type="PANTHER" id="PTHR46401">
    <property type="entry name" value="GLYCOSYLTRANSFERASE WBBK-RELATED"/>
    <property type="match status" value="1"/>
</dbReference>